<dbReference type="AlphaFoldDB" id="A0A932HZ09"/>
<reference evidence="1" key="1">
    <citation type="submission" date="2020-07" db="EMBL/GenBank/DDBJ databases">
        <title>Huge and variable diversity of episymbiotic CPR bacteria and DPANN archaea in groundwater ecosystems.</title>
        <authorList>
            <person name="He C.Y."/>
            <person name="Keren R."/>
            <person name="Whittaker M."/>
            <person name="Farag I.F."/>
            <person name="Doudna J."/>
            <person name="Cate J.H.D."/>
            <person name="Banfield J.F."/>
        </authorList>
    </citation>
    <scope>NUCLEOTIDE SEQUENCE</scope>
    <source>
        <strain evidence="1">NC_groundwater_763_Ag_S-0.2um_68_21</strain>
    </source>
</reference>
<dbReference type="InterPro" id="IPR036866">
    <property type="entry name" value="RibonucZ/Hydroxyglut_hydro"/>
</dbReference>
<dbReference type="SUPFAM" id="SSF56281">
    <property type="entry name" value="Metallo-hydrolase/oxidoreductase"/>
    <property type="match status" value="1"/>
</dbReference>
<name>A0A932HZ09_UNCTE</name>
<evidence type="ECO:0000313" key="2">
    <source>
        <dbReference type="Proteomes" id="UP000782312"/>
    </source>
</evidence>
<evidence type="ECO:0008006" key="3">
    <source>
        <dbReference type="Google" id="ProtNLM"/>
    </source>
</evidence>
<dbReference type="Proteomes" id="UP000782312">
    <property type="component" value="Unassembled WGS sequence"/>
</dbReference>
<sequence>MVFRSAAARLGRPGGAVKSLRAVEKLDFERIIPGHGLATAPAPAVRETREYFEDLIAAVKEAMQKTRDVDKIKEMVRLPKYEKWGMYDRWLPLNVERIAGWLNVGQ</sequence>
<dbReference type="Gene3D" id="3.60.15.10">
    <property type="entry name" value="Ribonuclease Z/Hydroxyacylglutathione hydrolase-like"/>
    <property type="match status" value="1"/>
</dbReference>
<protein>
    <recommendedName>
        <fullName evidence="3">Metallo-beta-lactamase domain-containing protein</fullName>
    </recommendedName>
</protein>
<gene>
    <name evidence="1" type="ORF">HYZ11_02340</name>
</gene>
<dbReference type="EMBL" id="JACPUR010000003">
    <property type="protein sequence ID" value="MBI3126426.1"/>
    <property type="molecule type" value="Genomic_DNA"/>
</dbReference>
<accession>A0A932HZ09</accession>
<comment type="caution">
    <text evidence="1">The sequence shown here is derived from an EMBL/GenBank/DDBJ whole genome shotgun (WGS) entry which is preliminary data.</text>
</comment>
<evidence type="ECO:0000313" key="1">
    <source>
        <dbReference type="EMBL" id="MBI3126426.1"/>
    </source>
</evidence>
<proteinExistence type="predicted"/>
<organism evidence="1 2">
    <name type="scientific">Tectimicrobiota bacterium</name>
    <dbReference type="NCBI Taxonomy" id="2528274"/>
    <lineage>
        <taxon>Bacteria</taxon>
        <taxon>Pseudomonadati</taxon>
        <taxon>Nitrospinota/Tectimicrobiota group</taxon>
        <taxon>Candidatus Tectimicrobiota</taxon>
    </lineage>
</organism>